<evidence type="ECO:0000259" key="2">
    <source>
        <dbReference type="Pfam" id="PF03724"/>
    </source>
</evidence>
<protein>
    <submittedName>
        <fullName evidence="3">META domain-containing protein</fullName>
    </submittedName>
</protein>
<gene>
    <name evidence="3" type="ORF">GK091_10890</name>
</gene>
<sequence length="170" mass="18726">MIRLQMTRHYLFAGIVCLGFFTCGTTATVDPDSPAPATSLQTMRSSFGSLEGDWVLTNYKNNPLPTALQNRATLVLKKENTDRLDVGGRSFINHYGGSFSLDETKGLVVSTDGLFSTKMGGSPEAMQAENAYYAHLEKATYFELADNGQLLLYAGPKDDTRTEVLYFTRT</sequence>
<evidence type="ECO:0000313" key="3">
    <source>
        <dbReference type="EMBL" id="NEU67390.1"/>
    </source>
</evidence>
<dbReference type="Proteomes" id="UP000477386">
    <property type="component" value="Unassembled WGS sequence"/>
</dbReference>
<dbReference type="AlphaFoldDB" id="A0A6M0IGH8"/>
<evidence type="ECO:0000313" key="4">
    <source>
        <dbReference type="Proteomes" id="UP000477386"/>
    </source>
</evidence>
<comment type="caution">
    <text evidence="3">The sequence shown here is derived from an EMBL/GenBank/DDBJ whole genome shotgun (WGS) entry which is preliminary data.</text>
</comment>
<name>A0A6M0IGH8_9BACT</name>
<feature type="domain" description="DUF306" evidence="2">
    <location>
        <begin position="51"/>
        <end position="154"/>
    </location>
</feature>
<dbReference type="EMBL" id="JAAGNZ010000001">
    <property type="protein sequence ID" value="NEU67390.1"/>
    <property type="molecule type" value="Genomic_DNA"/>
</dbReference>
<evidence type="ECO:0000256" key="1">
    <source>
        <dbReference type="SAM" id="SignalP"/>
    </source>
</evidence>
<dbReference type="InterPro" id="IPR005184">
    <property type="entry name" value="DUF306_Meta_HslJ"/>
</dbReference>
<feature type="signal peptide" evidence="1">
    <location>
        <begin position="1"/>
        <end position="27"/>
    </location>
</feature>
<dbReference type="Gene3D" id="2.40.128.270">
    <property type="match status" value="1"/>
</dbReference>
<accession>A0A6M0IGH8</accession>
<dbReference type="Pfam" id="PF03724">
    <property type="entry name" value="META"/>
    <property type="match status" value="1"/>
</dbReference>
<reference evidence="3 4" key="1">
    <citation type="submission" date="2020-02" db="EMBL/GenBank/DDBJ databases">
        <title>Draft genome sequence of two Spirosoma agri KCTC 52727 and Spirosoma terrae KCTC 52035.</title>
        <authorList>
            <person name="Rojas J."/>
            <person name="Ambika Manirajan B."/>
            <person name="Ratering S."/>
            <person name="Suarez C."/>
            <person name="Schnell S."/>
        </authorList>
    </citation>
    <scope>NUCLEOTIDE SEQUENCE [LARGE SCALE GENOMIC DNA]</scope>
    <source>
        <strain evidence="3 4">KCTC 52727</strain>
    </source>
</reference>
<feature type="chain" id="PRO_5026790621" evidence="1">
    <location>
        <begin position="28"/>
        <end position="170"/>
    </location>
</feature>
<dbReference type="InterPro" id="IPR038670">
    <property type="entry name" value="HslJ-like_sf"/>
</dbReference>
<proteinExistence type="predicted"/>
<organism evidence="3 4">
    <name type="scientific">Spirosoma agri</name>
    <dbReference type="NCBI Taxonomy" id="1987381"/>
    <lineage>
        <taxon>Bacteria</taxon>
        <taxon>Pseudomonadati</taxon>
        <taxon>Bacteroidota</taxon>
        <taxon>Cytophagia</taxon>
        <taxon>Cytophagales</taxon>
        <taxon>Cytophagaceae</taxon>
        <taxon>Spirosoma</taxon>
    </lineage>
</organism>
<keyword evidence="4" id="KW-1185">Reference proteome</keyword>
<dbReference type="RefSeq" id="WP_164037286.1">
    <property type="nucleotide sequence ID" value="NZ_JAAGNZ010000001.1"/>
</dbReference>
<keyword evidence="1" id="KW-0732">Signal</keyword>